<reference evidence="2 3" key="1">
    <citation type="journal article" date="2015" name="Nature">
        <title>rRNA introns, odd ribosomes, and small enigmatic genomes across a large radiation of phyla.</title>
        <authorList>
            <person name="Brown C.T."/>
            <person name="Hug L.A."/>
            <person name="Thomas B.C."/>
            <person name="Sharon I."/>
            <person name="Castelle C.J."/>
            <person name="Singh A."/>
            <person name="Wilkins M.J."/>
            <person name="Williams K.H."/>
            <person name="Banfield J.F."/>
        </authorList>
    </citation>
    <scope>NUCLEOTIDE SEQUENCE [LARGE SCALE GENOMIC DNA]</scope>
</reference>
<name>A0A0G1QWE5_9BACT</name>
<keyword evidence="1" id="KW-0472">Membrane</keyword>
<dbReference type="AlphaFoldDB" id="A0A0G1QWE5"/>
<evidence type="ECO:0000256" key="1">
    <source>
        <dbReference type="SAM" id="Phobius"/>
    </source>
</evidence>
<accession>A0A0G1QWE5</accession>
<keyword evidence="1" id="KW-1133">Transmembrane helix</keyword>
<comment type="caution">
    <text evidence="2">The sequence shown here is derived from an EMBL/GenBank/DDBJ whole genome shotgun (WGS) entry which is preliminary data.</text>
</comment>
<evidence type="ECO:0000313" key="2">
    <source>
        <dbReference type="EMBL" id="KKU22108.1"/>
    </source>
</evidence>
<feature type="transmembrane region" description="Helical" evidence="1">
    <location>
        <begin position="221"/>
        <end position="239"/>
    </location>
</feature>
<feature type="transmembrane region" description="Helical" evidence="1">
    <location>
        <begin position="190"/>
        <end position="214"/>
    </location>
</feature>
<proteinExistence type="predicted"/>
<evidence type="ECO:0000313" key="3">
    <source>
        <dbReference type="Proteomes" id="UP000034107"/>
    </source>
</evidence>
<feature type="transmembrane region" description="Helical" evidence="1">
    <location>
        <begin position="68"/>
        <end position="92"/>
    </location>
</feature>
<feature type="transmembrane region" description="Helical" evidence="1">
    <location>
        <begin position="148"/>
        <end position="170"/>
    </location>
</feature>
<protein>
    <submittedName>
        <fullName evidence="2">Uncharacterized protein</fullName>
    </submittedName>
</protein>
<dbReference type="Proteomes" id="UP000034107">
    <property type="component" value="Unassembled WGS sequence"/>
</dbReference>
<organism evidence="2 3">
    <name type="scientific">Candidatus Nomurabacteria bacterium GW2011_GWA1_46_11</name>
    <dbReference type="NCBI Taxonomy" id="1618732"/>
    <lineage>
        <taxon>Bacteria</taxon>
        <taxon>Candidatus Nomuraibacteriota</taxon>
    </lineage>
</organism>
<sequence>MSSSNLLRKSILTIFLSFVTGFAYTFLLEALSNVPSWLGSLSGIVLFVLAILVCIITSKSMGKLMLAWVWSAFLVIGMIVGDITAVGLGVGIDDVSGLFITLTVVYMFVFSTGAFLVTHLFTKIPQKAIEPPSNIEPSHNKTPSSGEAFLLLLVFVVLFLFIFVYVRYPWVGVIPLALGFSLTKIDQKKLANGAAIAVFIFAFIPVLTGGLWSFNSVINELFFPLTYPLLIALGSYAGGLKPRLTKTGSNIIH</sequence>
<gene>
    <name evidence="2" type="ORF">UX31_C0006G0020</name>
</gene>
<feature type="transmembrane region" description="Helical" evidence="1">
    <location>
        <begin position="37"/>
        <end position="56"/>
    </location>
</feature>
<feature type="transmembrane region" description="Helical" evidence="1">
    <location>
        <begin position="98"/>
        <end position="121"/>
    </location>
</feature>
<keyword evidence="1" id="KW-0812">Transmembrane</keyword>
<dbReference type="EMBL" id="LCLS01000006">
    <property type="protein sequence ID" value="KKU22108.1"/>
    <property type="molecule type" value="Genomic_DNA"/>
</dbReference>
<feature type="transmembrane region" description="Helical" evidence="1">
    <location>
        <begin position="12"/>
        <end position="31"/>
    </location>
</feature>